<dbReference type="RefSeq" id="WP_146928833.1">
    <property type="nucleotide sequence ID" value="NZ_BJUB01000010.1"/>
</dbReference>
<proteinExistence type="inferred from homology"/>
<dbReference type="InterPro" id="IPR021884">
    <property type="entry name" value="Ice-bd_prot"/>
</dbReference>
<keyword evidence="4" id="KW-1133">Transmembrane helix</keyword>
<dbReference type="SUPFAM" id="SSF51306">
    <property type="entry name" value="LexA/Signal peptidase"/>
    <property type="match status" value="1"/>
</dbReference>
<keyword evidence="6" id="KW-1185">Reference proteome</keyword>
<dbReference type="AlphaFoldDB" id="A0A510V6V2"/>
<dbReference type="Pfam" id="PF11999">
    <property type="entry name" value="Ice_binding"/>
    <property type="match status" value="1"/>
</dbReference>
<dbReference type="InterPro" id="IPR036286">
    <property type="entry name" value="LexA/Signal_pep-like_sf"/>
</dbReference>
<keyword evidence="2" id="KW-0732">Signal</keyword>
<dbReference type="EMBL" id="BJUB01000010">
    <property type="protein sequence ID" value="GEK22594.1"/>
    <property type="molecule type" value="Genomic_DNA"/>
</dbReference>
<feature type="transmembrane region" description="Helical" evidence="4">
    <location>
        <begin position="220"/>
        <end position="242"/>
    </location>
</feature>
<accession>A0A510V6V2</accession>
<evidence type="ECO:0000256" key="4">
    <source>
        <dbReference type="SAM" id="Phobius"/>
    </source>
</evidence>
<dbReference type="CDD" id="cd06530">
    <property type="entry name" value="S26_SPase_I"/>
    <property type="match status" value="1"/>
</dbReference>
<evidence type="ECO:0008006" key="7">
    <source>
        <dbReference type="Google" id="ProtNLM"/>
    </source>
</evidence>
<dbReference type="OrthoDB" id="2082707at2"/>
<feature type="region of interest" description="Disordered" evidence="3">
    <location>
        <begin position="1"/>
        <end position="28"/>
    </location>
</feature>
<evidence type="ECO:0000313" key="5">
    <source>
        <dbReference type="EMBL" id="GEK22594.1"/>
    </source>
</evidence>
<feature type="transmembrane region" description="Helical" evidence="4">
    <location>
        <begin position="177"/>
        <end position="198"/>
    </location>
</feature>
<evidence type="ECO:0000313" key="6">
    <source>
        <dbReference type="Proteomes" id="UP000321118"/>
    </source>
</evidence>
<organism evidence="5 6">
    <name type="scientific">Cellulomonas xylanilytica</name>
    <dbReference type="NCBI Taxonomy" id="233583"/>
    <lineage>
        <taxon>Bacteria</taxon>
        <taxon>Bacillati</taxon>
        <taxon>Actinomycetota</taxon>
        <taxon>Actinomycetes</taxon>
        <taxon>Micrococcales</taxon>
        <taxon>Cellulomonadaceae</taxon>
        <taxon>Cellulomonas</taxon>
    </lineage>
</organism>
<feature type="transmembrane region" description="Helical" evidence="4">
    <location>
        <begin position="50"/>
        <end position="70"/>
    </location>
</feature>
<evidence type="ECO:0000256" key="3">
    <source>
        <dbReference type="SAM" id="MobiDB-lite"/>
    </source>
</evidence>
<feature type="compositionally biased region" description="Low complexity" evidence="3">
    <location>
        <begin position="17"/>
        <end position="28"/>
    </location>
</feature>
<gene>
    <name evidence="5" type="ORF">CXY01_31140</name>
</gene>
<dbReference type="GO" id="GO:0006465">
    <property type="term" value="P:signal peptide processing"/>
    <property type="evidence" value="ECO:0007669"/>
    <property type="project" value="InterPro"/>
</dbReference>
<keyword evidence="4" id="KW-0472">Membrane</keyword>
<reference evidence="5 6" key="1">
    <citation type="submission" date="2019-07" db="EMBL/GenBank/DDBJ databases">
        <title>Whole genome shotgun sequence of Cellulomonas xylanilytica NBRC 101102.</title>
        <authorList>
            <person name="Hosoyama A."/>
            <person name="Uohara A."/>
            <person name="Ohji S."/>
            <person name="Ichikawa N."/>
        </authorList>
    </citation>
    <scope>NUCLEOTIDE SEQUENCE [LARGE SCALE GENOMIC DNA]</scope>
    <source>
        <strain evidence="5 6">NBRC 101102</strain>
    </source>
</reference>
<protein>
    <recommendedName>
        <fullName evidence="7">Peptidase S26 domain-containing protein</fullName>
    </recommendedName>
</protein>
<evidence type="ECO:0000256" key="1">
    <source>
        <dbReference type="ARBA" id="ARBA00005445"/>
    </source>
</evidence>
<name>A0A510V6V2_9CELL</name>
<dbReference type="Proteomes" id="UP000321118">
    <property type="component" value="Unassembled WGS sequence"/>
</dbReference>
<dbReference type="GO" id="GO:0004252">
    <property type="term" value="F:serine-type endopeptidase activity"/>
    <property type="evidence" value="ECO:0007669"/>
    <property type="project" value="InterPro"/>
</dbReference>
<sequence length="468" mass="47455">MTTTGDRTPALPPSPAPGTARAQQRTRTRPAVLAQDGWAAWALGTVAQSYLALLAALTAIAVVPLGFGWGGSVVQTGSMRPVISPGDVVLTTALPETSPVPLGAVVQFRSTAPDGQERLVVHRIVEPGQSKGEWVTQGDANADPDSAALTRDDITGQGRLLVRWVGLPSTWLRTGQLAPLAGWLALTVAAVWVAAWSWPRRQRPDDRPTGSLHGGAGGPALTRGAALVTAVALVGGGMLLPAERASAAFSARTAMSGNSFTVGTWPTLALGRVSSYAVLASTRIANVALLGIGSSVGGSVAVSPGTSVTGFWPWDVTGSTDRDTAAARNARVDALALYEGARTRTATATAPATVTGALTPGVYRRTGPVAVSGTLTLDARGDSSALFVVQGSSLTFGQNARVVLANGASPDRVFFVSTSTTSVGDGAAVRGVLLSSGDIVLGRSSTLAGRAVSVNGAVTLTAASVTQP</sequence>
<comment type="caution">
    <text evidence="5">The sequence shown here is derived from an EMBL/GenBank/DDBJ whole genome shotgun (WGS) entry which is preliminary data.</text>
</comment>
<dbReference type="InterPro" id="IPR019533">
    <property type="entry name" value="Peptidase_S26"/>
</dbReference>
<evidence type="ECO:0000256" key="2">
    <source>
        <dbReference type="ARBA" id="ARBA00022729"/>
    </source>
</evidence>
<keyword evidence="4" id="KW-0812">Transmembrane</keyword>
<comment type="similarity">
    <text evidence="1">Belongs to the ice-binding protein family.</text>
</comment>